<evidence type="ECO:0000256" key="1">
    <source>
        <dbReference type="ARBA" id="ARBA00023172"/>
    </source>
</evidence>
<dbReference type="InterPro" id="IPR050090">
    <property type="entry name" value="Tyrosine_recombinase_XerCD"/>
</dbReference>
<feature type="compositionally biased region" description="Low complexity" evidence="2">
    <location>
        <begin position="20"/>
        <end position="30"/>
    </location>
</feature>
<evidence type="ECO:0000313" key="4">
    <source>
        <dbReference type="EMBL" id="MFF3667561.1"/>
    </source>
</evidence>
<proteinExistence type="predicted"/>
<dbReference type="PANTHER" id="PTHR30349:SF64">
    <property type="entry name" value="PROPHAGE INTEGRASE INTD-RELATED"/>
    <property type="match status" value="1"/>
</dbReference>
<name>A0ABW6SRD8_9ACTN</name>
<reference evidence="4 5" key="1">
    <citation type="submission" date="2024-10" db="EMBL/GenBank/DDBJ databases">
        <title>The Natural Products Discovery Center: Release of the First 8490 Sequenced Strains for Exploring Actinobacteria Biosynthetic Diversity.</title>
        <authorList>
            <person name="Kalkreuter E."/>
            <person name="Kautsar S.A."/>
            <person name="Yang D."/>
            <person name="Bader C.D."/>
            <person name="Teijaro C.N."/>
            <person name="Fluegel L."/>
            <person name="Davis C.M."/>
            <person name="Simpson J.R."/>
            <person name="Lauterbach L."/>
            <person name="Steele A.D."/>
            <person name="Gui C."/>
            <person name="Meng S."/>
            <person name="Li G."/>
            <person name="Viehrig K."/>
            <person name="Ye F."/>
            <person name="Su P."/>
            <person name="Kiefer A.F."/>
            <person name="Nichols A."/>
            <person name="Cepeda A.J."/>
            <person name="Yan W."/>
            <person name="Fan B."/>
            <person name="Jiang Y."/>
            <person name="Adhikari A."/>
            <person name="Zheng C.-J."/>
            <person name="Schuster L."/>
            <person name="Cowan T.M."/>
            <person name="Smanski M.J."/>
            <person name="Chevrette M.G."/>
            <person name="De Carvalho L.P.S."/>
            <person name="Shen B."/>
        </authorList>
    </citation>
    <scope>NUCLEOTIDE SEQUENCE [LARGE SCALE GENOMIC DNA]</scope>
    <source>
        <strain evidence="4 5">NPDC002173</strain>
    </source>
</reference>
<accession>A0ABW6SRD8</accession>
<evidence type="ECO:0000313" key="5">
    <source>
        <dbReference type="Proteomes" id="UP001602013"/>
    </source>
</evidence>
<keyword evidence="1" id="KW-0233">DNA recombination</keyword>
<sequence>MRHGRRRREGFAYSERVARARPCARTAPRPHAQRAAERRARRRRGAPSLDLNAGTVTVRQQHVELDTGELLVGPPKSRAGVRTVAIPSAIIPALRDHLDDFTDPEDDALIFTGARGGTLRRSNFRRAADWTNNTKKIGFPGLHFHDLRHTGNTIAASSGATLRDLMERMGHDSVRAAMIYQHRTAEADRKIANAMNGKITEVLPTKASGH</sequence>
<protein>
    <submittedName>
        <fullName evidence="4">Tyrosine-type recombinase/integrase</fullName>
    </submittedName>
</protein>
<evidence type="ECO:0000259" key="3">
    <source>
        <dbReference type="PROSITE" id="PS51898"/>
    </source>
</evidence>
<dbReference type="InterPro" id="IPR002104">
    <property type="entry name" value="Integrase_catalytic"/>
</dbReference>
<dbReference type="PROSITE" id="PS51898">
    <property type="entry name" value="TYR_RECOMBINASE"/>
    <property type="match status" value="1"/>
</dbReference>
<dbReference type="InterPro" id="IPR013762">
    <property type="entry name" value="Integrase-like_cat_sf"/>
</dbReference>
<comment type="caution">
    <text evidence="4">The sequence shown here is derived from an EMBL/GenBank/DDBJ whole genome shotgun (WGS) entry which is preliminary data.</text>
</comment>
<dbReference type="EMBL" id="JBIASD010000011">
    <property type="protein sequence ID" value="MFF3667561.1"/>
    <property type="molecule type" value="Genomic_DNA"/>
</dbReference>
<dbReference type="RefSeq" id="WP_387412573.1">
    <property type="nucleotide sequence ID" value="NZ_JBIASD010000011.1"/>
</dbReference>
<dbReference type="SUPFAM" id="SSF56349">
    <property type="entry name" value="DNA breaking-rejoining enzymes"/>
    <property type="match status" value="1"/>
</dbReference>
<feature type="region of interest" description="Disordered" evidence="2">
    <location>
        <begin position="1"/>
        <end position="51"/>
    </location>
</feature>
<dbReference type="Pfam" id="PF00589">
    <property type="entry name" value="Phage_integrase"/>
    <property type="match status" value="1"/>
</dbReference>
<dbReference type="Gene3D" id="1.10.443.10">
    <property type="entry name" value="Intergrase catalytic core"/>
    <property type="match status" value="1"/>
</dbReference>
<dbReference type="Proteomes" id="UP001602013">
    <property type="component" value="Unassembled WGS sequence"/>
</dbReference>
<gene>
    <name evidence="4" type="ORF">ACFYXI_18345</name>
</gene>
<organism evidence="4 5">
    <name type="scientific">Microtetraspora malaysiensis</name>
    <dbReference type="NCBI Taxonomy" id="161358"/>
    <lineage>
        <taxon>Bacteria</taxon>
        <taxon>Bacillati</taxon>
        <taxon>Actinomycetota</taxon>
        <taxon>Actinomycetes</taxon>
        <taxon>Streptosporangiales</taxon>
        <taxon>Streptosporangiaceae</taxon>
        <taxon>Microtetraspora</taxon>
    </lineage>
</organism>
<dbReference type="PANTHER" id="PTHR30349">
    <property type="entry name" value="PHAGE INTEGRASE-RELATED"/>
    <property type="match status" value="1"/>
</dbReference>
<keyword evidence="5" id="KW-1185">Reference proteome</keyword>
<dbReference type="InterPro" id="IPR011010">
    <property type="entry name" value="DNA_brk_join_enz"/>
</dbReference>
<evidence type="ECO:0000256" key="2">
    <source>
        <dbReference type="SAM" id="MobiDB-lite"/>
    </source>
</evidence>
<feature type="domain" description="Tyr recombinase" evidence="3">
    <location>
        <begin position="1"/>
        <end position="193"/>
    </location>
</feature>